<evidence type="ECO:0000313" key="2">
    <source>
        <dbReference type="Proteomes" id="UP000032142"/>
    </source>
</evidence>
<keyword evidence="2" id="KW-1185">Reference proteome</keyword>
<protein>
    <submittedName>
        <fullName evidence="1">Uncharacterized protein</fullName>
    </submittedName>
</protein>
<dbReference type="EMBL" id="KN424635">
    <property type="protein sequence ID" value="KHG23328.1"/>
    <property type="molecule type" value="Genomic_DNA"/>
</dbReference>
<accession>A0A0B0P9G7</accession>
<proteinExistence type="predicted"/>
<dbReference type="Proteomes" id="UP000032142">
    <property type="component" value="Unassembled WGS sequence"/>
</dbReference>
<evidence type="ECO:0000313" key="1">
    <source>
        <dbReference type="EMBL" id="KHG23328.1"/>
    </source>
</evidence>
<sequence>MLPHITYHTLLTLKLITGKLTQAYSQDVTTRAAQTS</sequence>
<gene>
    <name evidence="1" type="ORF">F383_29599</name>
</gene>
<organism evidence="1 2">
    <name type="scientific">Gossypium arboreum</name>
    <name type="common">Tree cotton</name>
    <name type="synonym">Gossypium nanking</name>
    <dbReference type="NCBI Taxonomy" id="29729"/>
    <lineage>
        <taxon>Eukaryota</taxon>
        <taxon>Viridiplantae</taxon>
        <taxon>Streptophyta</taxon>
        <taxon>Embryophyta</taxon>
        <taxon>Tracheophyta</taxon>
        <taxon>Spermatophyta</taxon>
        <taxon>Magnoliopsida</taxon>
        <taxon>eudicotyledons</taxon>
        <taxon>Gunneridae</taxon>
        <taxon>Pentapetalae</taxon>
        <taxon>rosids</taxon>
        <taxon>malvids</taxon>
        <taxon>Malvales</taxon>
        <taxon>Malvaceae</taxon>
        <taxon>Malvoideae</taxon>
        <taxon>Gossypium</taxon>
    </lineage>
</organism>
<reference evidence="2" key="1">
    <citation type="submission" date="2014-09" db="EMBL/GenBank/DDBJ databases">
        <authorList>
            <person name="Mudge J."/>
            <person name="Ramaraj T."/>
            <person name="Lindquist I.E."/>
            <person name="Bharti A.K."/>
            <person name="Sundararajan A."/>
            <person name="Cameron C.T."/>
            <person name="Woodward J.E."/>
            <person name="May G.D."/>
            <person name="Brubaker C."/>
            <person name="Broadhvest J."/>
            <person name="Wilkins T.A."/>
        </authorList>
    </citation>
    <scope>NUCLEOTIDE SEQUENCE</scope>
    <source>
        <strain evidence="2">cv. AKA8401</strain>
    </source>
</reference>
<name>A0A0B0P9G7_GOSAR</name>
<dbReference type="AlphaFoldDB" id="A0A0B0P9G7"/>